<comment type="caution">
    <text evidence="4">The sequence shown here is derived from an EMBL/GenBank/DDBJ whole genome shotgun (WGS) entry which is preliminary data.</text>
</comment>
<dbReference type="SUPFAM" id="SSF74853">
    <property type="entry name" value="Lamin A/C globular tail domain"/>
    <property type="match status" value="2"/>
</dbReference>
<dbReference type="Pfam" id="PF00932">
    <property type="entry name" value="LTD"/>
    <property type="match status" value="2"/>
</dbReference>
<name>A0A369PWL9_9SPHI</name>
<evidence type="ECO:0000256" key="1">
    <source>
        <dbReference type="ARBA" id="ARBA00022729"/>
    </source>
</evidence>
<evidence type="ECO:0000259" key="3">
    <source>
        <dbReference type="PROSITE" id="PS51841"/>
    </source>
</evidence>
<dbReference type="AlphaFoldDB" id="A0A369PWL9"/>
<keyword evidence="1 2" id="KW-0732">Signal</keyword>
<dbReference type="Pfam" id="PF13860">
    <property type="entry name" value="FlgD_ig"/>
    <property type="match status" value="1"/>
</dbReference>
<dbReference type="PROSITE" id="PS51841">
    <property type="entry name" value="LTD"/>
    <property type="match status" value="1"/>
</dbReference>
<dbReference type="RefSeq" id="WP_115404201.1">
    <property type="nucleotide sequence ID" value="NZ_QPKV01000008.1"/>
</dbReference>
<sequence>MKKILLISLLLFSKIAFSQFSDHFEDGNFTQNPVWQGDENYFFINAGKQLQSNGPQLGSQILALSTVNQNSLNTSWEFFVKLNFDPTATNFVRIYLTSNQQDLKSALNGYFVQIGETGSTDGFHLYRQTGTSTSRIITGSQKTRVNNNVLTARIKITRDDSGLWNLYTDVNGGQNFIPEGSVTDKTFTTSGYAGVYCRYATASRYSQYIFDDFEVKDLVPDVTPPTIKNVTVVDQNNLEVTFSKPIDQNSGLTPINYTLSGGYSSPENVSLIDQNNYRLTFKKSFLSGNYSLIINDVKDKTGNTISANSAFNFFYVKPYLAEFGDVVINEIFANPTGSKGLPQKEFIELWNTTNEYILTAGWKYSDQTSTYTFQNDTIKPAEYIILCAKADTNLFKPFGKTIGLSPWPSLNNDKDILTLSNAKGTTIDKVAYYDSWYRDDLKKKGGYSLELIDPKNSCKGSQNWSSSTNVDGGTPGKENSIFHAQLSTEIPKLIQATVVDSVTILVQFSKPVDSLSAVQAQNYTVNNGVGYPLKAVISPPQFSLVTLKFKTPLIRGVLNTLNVKDLIDCAGNQLSPSANSVQIFMAKKISKNDILISEVLFNPKPKGVDFVEIFNNTNQPLDLKDLQLANIDTKGTIANIKSLSTKSLLIDPGTYWVISSDTLNVKQNYFVQNPDNFVQITSLPAYNNDKGSVILLSNNIVIDRLNYNAKIHHPLIHDEDGISIERVSFRVDTNEPNNFKSAAATVGFATPTYKNSQESSGDENFVRLKNKTFSPDNDGFDDVMALEYQVAENTSLATVNIYSDKGRLVKKLLKNQTIGTNGTLTWDGLDDNGQKAAIGIYVVLFDVFDLKGNTKRFRNTVVLARKLN</sequence>
<proteinExistence type="predicted"/>
<protein>
    <recommendedName>
        <fullName evidence="3">LTD domain-containing protein</fullName>
    </recommendedName>
</protein>
<evidence type="ECO:0000256" key="2">
    <source>
        <dbReference type="SAM" id="SignalP"/>
    </source>
</evidence>
<feature type="domain" description="LTD" evidence="3">
    <location>
        <begin position="570"/>
        <end position="709"/>
    </location>
</feature>
<organism evidence="4 5">
    <name type="scientific">Pedobacter chinensis</name>
    <dbReference type="NCBI Taxonomy" id="2282421"/>
    <lineage>
        <taxon>Bacteria</taxon>
        <taxon>Pseudomonadati</taxon>
        <taxon>Bacteroidota</taxon>
        <taxon>Sphingobacteriia</taxon>
        <taxon>Sphingobacteriales</taxon>
        <taxon>Sphingobacteriaceae</taxon>
        <taxon>Pedobacter</taxon>
    </lineage>
</organism>
<dbReference type="Gene3D" id="2.60.40.1220">
    <property type="match status" value="2"/>
</dbReference>
<dbReference type="InterPro" id="IPR025965">
    <property type="entry name" value="FlgD/Vpr_Ig-like"/>
</dbReference>
<dbReference type="OrthoDB" id="9758406at2"/>
<dbReference type="Proteomes" id="UP000253961">
    <property type="component" value="Unassembled WGS sequence"/>
</dbReference>
<dbReference type="InterPro" id="IPR014755">
    <property type="entry name" value="Cu-Rt/internalin_Ig-like"/>
</dbReference>
<dbReference type="Gene3D" id="2.60.40.4070">
    <property type="match status" value="1"/>
</dbReference>
<feature type="chain" id="PRO_5016893863" description="LTD domain-containing protein" evidence="2">
    <location>
        <begin position="19"/>
        <end position="868"/>
    </location>
</feature>
<evidence type="ECO:0000313" key="4">
    <source>
        <dbReference type="EMBL" id="RDC55089.1"/>
    </source>
</evidence>
<accession>A0A369PWL9</accession>
<dbReference type="InterPro" id="IPR036415">
    <property type="entry name" value="Lamin_tail_dom_sf"/>
</dbReference>
<gene>
    <name evidence="4" type="ORF">DU508_18220</name>
</gene>
<reference evidence="4 5" key="1">
    <citation type="submission" date="2018-07" db="EMBL/GenBank/DDBJ databases">
        <title>Pedobacter sp. nov., isolated from soil.</title>
        <authorList>
            <person name="Zhou L.Y."/>
            <person name="Du Z.J."/>
        </authorList>
    </citation>
    <scope>NUCLEOTIDE SEQUENCE [LARGE SCALE GENOMIC DNA]</scope>
    <source>
        <strain evidence="4 5">JDX94</strain>
    </source>
</reference>
<evidence type="ECO:0000313" key="5">
    <source>
        <dbReference type="Proteomes" id="UP000253961"/>
    </source>
</evidence>
<dbReference type="InterPro" id="IPR001322">
    <property type="entry name" value="Lamin_tail_dom"/>
</dbReference>
<keyword evidence="5" id="KW-1185">Reference proteome</keyword>
<feature type="signal peptide" evidence="2">
    <location>
        <begin position="1"/>
        <end position="18"/>
    </location>
</feature>
<dbReference type="EMBL" id="QPKV01000008">
    <property type="protein sequence ID" value="RDC55089.1"/>
    <property type="molecule type" value="Genomic_DNA"/>
</dbReference>